<gene>
    <name evidence="1" type="ORF">QYE77_00080</name>
</gene>
<evidence type="ECO:0000313" key="2">
    <source>
        <dbReference type="Proteomes" id="UP001254165"/>
    </source>
</evidence>
<dbReference type="EMBL" id="JAUHMF010000001">
    <property type="protein sequence ID" value="MDT8896647.1"/>
    <property type="molecule type" value="Genomic_DNA"/>
</dbReference>
<dbReference type="Proteomes" id="UP001254165">
    <property type="component" value="Unassembled WGS sequence"/>
</dbReference>
<protein>
    <submittedName>
        <fullName evidence="1">Uncharacterized protein</fullName>
    </submittedName>
</protein>
<dbReference type="RefSeq" id="WP_315623066.1">
    <property type="nucleotide sequence ID" value="NZ_JAUHMF010000001.1"/>
</dbReference>
<accession>A0ABU3NIH4</accession>
<sequence>MGTWFCRVCGKWHRHAVMARREDTGQDEDMCVKQWQKRCPHEYPKTVQSGNSVFTYCPYCFKVLSRKRLR</sequence>
<proteinExistence type="predicted"/>
<keyword evidence="2" id="KW-1185">Reference proteome</keyword>
<organism evidence="1 2">
    <name type="scientific">Thermanaerothrix solaris</name>
    <dbReference type="NCBI Taxonomy" id="3058434"/>
    <lineage>
        <taxon>Bacteria</taxon>
        <taxon>Bacillati</taxon>
        <taxon>Chloroflexota</taxon>
        <taxon>Anaerolineae</taxon>
        <taxon>Anaerolineales</taxon>
        <taxon>Anaerolineaceae</taxon>
        <taxon>Thermanaerothrix</taxon>
    </lineage>
</organism>
<reference evidence="1 2" key="1">
    <citation type="submission" date="2023-07" db="EMBL/GenBank/DDBJ databases">
        <title>Novel species of Thermanaerothrix with wide hydrolytic capabilities.</title>
        <authorList>
            <person name="Zayulina K.S."/>
            <person name="Podosokorskaya O.A."/>
            <person name="Elcheninov A.G."/>
        </authorList>
    </citation>
    <scope>NUCLEOTIDE SEQUENCE [LARGE SCALE GENOMIC DNA]</scope>
    <source>
        <strain evidence="1 2">4228-RoL</strain>
    </source>
</reference>
<evidence type="ECO:0000313" key="1">
    <source>
        <dbReference type="EMBL" id="MDT8896647.1"/>
    </source>
</evidence>
<name>A0ABU3NIH4_9CHLR</name>
<comment type="caution">
    <text evidence="1">The sequence shown here is derived from an EMBL/GenBank/DDBJ whole genome shotgun (WGS) entry which is preliminary data.</text>
</comment>